<keyword evidence="4" id="KW-0175">Coiled coil</keyword>
<keyword evidence="3" id="KW-0807">Transducer</keyword>
<dbReference type="SMART" id="SM00283">
    <property type="entry name" value="MA"/>
    <property type="match status" value="1"/>
</dbReference>
<dbReference type="AlphaFoldDB" id="A0A4R9M251"/>
<dbReference type="PROSITE" id="PS50885">
    <property type="entry name" value="HAMP"/>
    <property type="match status" value="1"/>
</dbReference>
<dbReference type="OrthoDB" id="353878at2"/>
<dbReference type="Pfam" id="PF00015">
    <property type="entry name" value="MCPsignal"/>
    <property type="match status" value="1"/>
</dbReference>
<dbReference type="PANTHER" id="PTHR43531:SF11">
    <property type="entry name" value="METHYL-ACCEPTING CHEMOTAXIS PROTEIN 3"/>
    <property type="match status" value="1"/>
</dbReference>
<dbReference type="RefSeq" id="WP_135760131.1">
    <property type="nucleotide sequence ID" value="NZ_RQHW01000031.1"/>
</dbReference>
<dbReference type="SMART" id="SM00304">
    <property type="entry name" value="HAMP"/>
    <property type="match status" value="2"/>
</dbReference>
<name>A0A4R9M251_9LEPT</name>
<dbReference type="EMBL" id="RQHW01000031">
    <property type="protein sequence ID" value="TGN19369.1"/>
    <property type="molecule type" value="Genomic_DNA"/>
</dbReference>
<accession>A0A4R9M251</accession>
<dbReference type="Gene3D" id="6.10.340.10">
    <property type="match status" value="1"/>
</dbReference>
<dbReference type="PROSITE" id="PS50111">
    <property type="entry name" value="CHEMOTAXIS_TRANSDUC_2"/>
    <property type="match status" value="1"/>
</dbReference>
<comment type="similarity">
    <text evidence="2">Belongs to the methyl-accepting chemotaxis (MCP) protein family.</text>
</comment>
<dbReference type="GO" id="GO:0006935">
    <property type="term" value="P:chemotaxis"/>
    <property type="evidence" value="ECO:0007669"/>
    <property type="project" value="UniProtKB-KW"/>
</dbReference>
<evidence type="ECO:0000256" key="4">
    <source>
        <dbReference type="SAM" id="Coils"/>
    </source>
</evidence>
<dbReference type="InterPro" id="IPR004089">
    <property type="entry name" value="MCPsignal_dom"/>
</dbReference>
<gene>
    <name evidence="8" type="ORF">EHS15_08470</name>
</gene>
<keyword evidence="5" id="KW-1133">Transmembrane helix</keyword>
<evidence type="ECO:0000313" key="8">
    <source>
        <dbReference type="EMBL" id="TGN19369.1"/>
    </source>
</evidence>
<keyword evidence="9" id="KW-1185">Reference proteome</keyword>
<evidence type="ECO:0000256" key="1">
    <source>
        <dbReference type="ARBA" id="ARBA00022500"/>
    </source>
</evidence>
<evidence type="ECO:0000256" key="3">
    <source>
        <dbReference type="PROSITE-ProRule" id="PRU00284"/>
    </source>
</evidence>
<keyword evidence="5" id="KW-0472">Membrane</keyword>
<dbReference type="GO" id="GO:0004888">
    <property type="term" value="F:transmembrane signaling receptor activity"/>
    <property type="evidence" value="ECO:0007669"/>
    <property type="project" value="TreeGrafter"/>
</dbReference>
<evidence type="ECO:0000256" key="5">
    <source>
        <dbReference type="SAM" id="Phobius"/>
    </source>
</evidence>
<keyword evidence="1" id="KW-0145">Chemotaxis</keyword>
<feature type="domain" description="Methyl-accepting transducer" evidence="6">
    <location>
        <begin position="373"/>
        <end position="609"/>
    </location>
</feature>
<dbReference type="InterPro" id="IPR003660">
    <property type="entry name" value="HAMP_dom"/>
</dbReference>
<dbReference type="Gene3D" id="1.10.287.950">
    <property type="entry name" value="Methyl-accepting chemotaxis protein"/>
    <property type="match status" value="1"/>
</dbReference>
<reference evidence="8" key="1">
    <citation type="journal article" date="2019" name="PLoS Negl. Trop. Dis.">
        <title>Revisiting the worldwide diversity of Leptospira species in the environment.</title>
        <authorList>
            <person name="Vincent A.T."/>
            <person name="Schiettekatte O."/>
            <person name="Bourhy P."/>
            <person name="Veyrier F.J."/>
            <person name="Picardeau M."/>
        </authorList>
    </citation>
    <scope>NUCLEOTIDE SEQUENCE [LARGE SCALE GENOMIC DNA]</scope>
    <source>
        <strain evidence="8">201300427</strain>
    </source>
</reference>
<evidence type="ECO:0000256" key="2">
    <source>
        <dbReference type="ARBA" id="ARBA00029447"/>
    </source>
</evidence>
<evidence type="ECO:0000259" key="7">
    <source>
        <dbReference type="PROSITE" id="PS50885"/>
    </source>
</evidence>
<feature type="coiled-coil region" evidence="4">
    <location>
        <begin position="587"/>
        <end position="625"/>
    </location>
</feature>
<evidence type="ECO:0000259" key="6">
    <source>
        <dbReference type="PROSITE" id="PS50111"/>
    </source>
</evidence>
<comment type="caution">
    <text evidence="8">The sequence shown here is derived from an EMBL/GenBank/DDBJ whole genome shotgun (WGS) entry which is preliminary data.</text>
</comment>
<dbReference type="GO" id="GO:0005886">
    <property type="term" value="C:plasma membrane"/>
    <property type="evidence" value="ECO:0007669"/>
    <property type="project" value="TreeGrafter"/>
</dbReference>
<protein>
    <submittedName>
        <fullName evidence="8">Methyl-accepting chemotaxis protein</fullName>
    </submittedName>
</protein>
<dbReference type="PANTHER" id="PTHR43531">
    <property type="entry name" value="PROTEIN ICFG"/>
    <property type="match status" value="1"/>
</dbReference>
<feature type="transmembrane region" description="Helical" evidence="5">
    <location>
        <begin position="265"/>
        <end position="285"/>
    </location>
</feature>
<feature type="domain" description="HAMP" evidence="7">
    <location>
        <begin position="286"/>
        <end position="340"/>
    </location>
</feature>
<organism evidence="8 9">
    <name type="scientific">Leptospira idonii</name>
    <dbReference type="NCBI Taxonomy" id="1193500"/>
    <lineage>
        <taxon>Bacteria</taxon>
        <taxon>Pseudomonadati</taxon>
        <taxon>Spirochaetota</taxon>
        <taxon>Spirochaetia</taxon>
        <taxon>Leptospirales</taxon>
        <taxon>Leptospiraceae</taxon>
        <taxon>Leptospira</taxon>
    </lineage>
</organism>
<feature type="transmembrane region" description="Helical" evidence="5">
    <location>
        <begin position="12"/>
        <end position="30"/>
    </location>
</feature>
<dbReference type="SUPFAM" id="SSF58104">
    <property type="entry name" value="Methyl-accepting chemotaxis protein (MCP) signaling domain"/>
    <property type="match status" value="1"/>
</dbReference>
<evidence type="ECO:0000313" key="9">
    <source>
        <dbReference type="Proteomes" id="UP000298058"/>
    </source>
</evidence>
<dbReference type="GO" id="GO:0007165">
    <property type="term" value="P:signal transduction"/>
    <property type="evidence" value="ECO:0007669"/>
    <property type="project" value="UniProtKB-KW"/>
</dbReference>
<dbReference type="Pfam" id="PF00672">
    <property type="entry name" value="HAMP"/>
    <property type="match status" value="1"/>
</dbReference>
<proteinExistence type="inferred from homology"/>
<sequence length="649" mass="72030">MLSGFTIKTRLILLPIPLLLPILALFISLFSEQNKSIRFSEKELSGIISLRKTYHIFETLIWKSKRSPNMQENDKIDLLLEEENIRKLTNDLENIDKSPTNALSLLENLRILQSKIGDDSNLILDPDIDTYYLMDICLIRFPSIYESLAKIRLEGNDPSNKADLKAELFSIHKEIKEVRKSIGKIKEFNPAFFEEDFQKSESLITKIEEKVSKMEARISDPKEISIPAWNGTEEEEFSELLTLSLDQLEKLIQIRVASFRSSQKLSALAIFIILFAAVSFLVLILKSILSPLSLIVKKIEELTSEDANLSHELPNLGQNELGILSESINKFLSNLTDIILKLKSASLNANTSSHRLKKDARLVSESANNLASTSEESSSALEELSRSFDLMLISIVSETKNISEIETAMRSIKSFLDSVSGSLASLENISSESNRVAEEGDKTVKYTENSMNEIKEVTSQISGIVKLITDISEQTNLLALNASIEAARAGDAGKGFSVVADEISKLANKTRSSVNGIKALIEKTNSAVNTGSDHVTETVTTLSHIVDKSQAIRTKVSQLQKEMSLQSQSVNLVTTELRGLKDMAEMIEHSSKEQKKASEEMQIAINELAKRAELLASNSEDLNEVSDEISGVSGNISEITGRFKVKSPN</sequence>
<keyword evidence="5" id="KW-0812">Transmembrane</keyword>
<dbReference type="InterPro" id="IPR051310">
    <property type="entry name" value="MCP_chemotaxis"/>
</dbReference>
<dbReference type="Proteomes" id="UP000298058">
    <property type="component" value="Unassembled WGS sequence"/>
</dbReference>